<dbReference type="NCBIfam" id="TIGR01383">
    <property type="entry name" value="not_thiJ"/>
    <property type="match status" value="1"/>
</dbReference>
<keyword evidence="1" id="KW-0677">Repeat</keyword>
<dbReference type="InterPro" id="IPR006287">
    <property type="entry name" value="DJ-1"/>
</dbReference>
<evidence type="ECO:0000256" key="1">
    <source>
        <dbReference type="ARBA" id="ARBA00022737"/>
    </source>
</evidence>
<dbReference type="GO" id="GO:0005737">
    <property type="term" value="C:cytoplasm"/>
    <property type="evidence" value="ECO:0007669"/>
    <property type="project" value="TreeGrafter"/>
</dbReference>
<dbReference type="PANTHER" id="PTHR48094">
    <property type="entry name" value="PROTEIN/NUCLEIC ACID DEGLYCASE DJ-1-RELATED"/>
    <property type="match status" value="1"/>
</dbReference>
<dbReference type="GO" id="GO:0008233">
    <property type="term" value="F:peptidase activity"/>
    <property type="evidence" value="ECO:0007669"/>
    <property type="project" value="UniProtKB-KW"/>
</dbReference>
<dbReference type="Proteomes" id="UP000019243">
    <property type="component" value="Unassembled WGS sequence"/>
</dbReference>
<dbReference type="InterPro" id="IPR029062">
    <property type="entry name" value="Class_I_gatase-like"/>
</dbReference>
<name>W7CGR5_9LIST</name>
<feature type="domain" description="DJ-1/PfpI" evidence="2">
    <location>
        <begin position="3"/>
        <end position="164"/>
    </location>
</feature>
<sequence>MTKILVLLADGFEEIEAIAAIDLFRRVDIEVVTAAVNNQLAVRGAHDIIVEADCLMNDVANTVYDCLYLPGGGKGAETLRDNAVVQQIIKKHYSSKKLISAICAAPIALEKAGILEGHTVTSFPAVKQDITTPLYSDNNVVISDAIITSRAAGTTIELALAVVERLCDQKTATALASSILHGK</sequence>
<evidence type="ECO:0000313" key="3">
    <source>
        <dbReference type="EMBL" id="EUJ38609.1"/>
    </source>
</evidence>
<keyword evidence="4" id="KW-1185">Reference proteome</keyword>
<dbReference type="PANTHER" id="PTHR48094:SF12">
    <property type="entry name" value="PARKINSON DISEASE PROTEIN 7 HOMOLOG"/>
    <property type="match status" value="1"/>
</dbReference>
<dbReference type="InterPro" id="IPR050325">
    <property type="entry name" value="Prot/Nucl_acid_deglycase"/>
</dbReference>
<evidence type="ECO:0000313" key="4">
    <source>
        <dbReference type="Proteomes" id="UP000019243"/>
    </source>
</evidence>
<dbReference type="Gene3D" id="3.40.50.880">
    <property type="match status" value="1"/>
</dbReference>
<comment type="caution">
    <text evidence="3">The sequence shown here is derived from an EMBL/GenBank/DDBJ whole genome shotgun (WGS) entry which is preliminary data.</text>
</comment>
<keyword evidence="3" id="KW-0645">Protease</keyword>
<dbReference type="AlphaFoldDB" id="W7CGR5"/>
<keyword evidence="3" id="KW-0378">Hydrolase</keyword>
<dbReference type="CDD" id="cd03135">
    <property type="entry name" value="GATase1_DJ-1"/>
    <property type="match status" value="1"/>
</dbReference>
<evidence type="ECO:0000259" key="2">
    <source>
        <dbReference type="Pfam" id="PF01965"/>
    </source>
</evidence>
<dbReference type="Pfam" id="PF01965">
    <property type="entry name" value="DJ-1_PfpI"/>
    <property type="match status" value="1"/>
</dbReference>
<dbReference type="OrthoDB" id="9800516at2"/>
<protein>
    <submittedName>
        <fullName evidence="3">Protease</fullName>
    </submittedName>
</protein>
<dbReference type="SUPFAM" id="SSF52317">
    <property type="entry name" value="Class I glutamine amidotransferase-like"/>
    <property type="match status" value="1"/>
</dbReference>
<gene>
    <name evidence="3" type="ORF">BCAMP_08641</name>
</gene>
<dbReference type="STRING" id="1265861.BCAMP_08641"/>
<accession>W7CGR5</accession>
<dbReference type="RefSeq" id="WP_035314916.1">
    <property type="nucleotide sequence ID" value="NZ_AODH01000035.1"/>
</dbReference>
<dbReference type="InterPro" id="IPR002818">
    <property type="entry name" value="DJ-1/PfpI"/>
</dbReference>
<organism evidence="3 4">
    <name type="scientific">Brochothrix campestris FSL F6-1037</name>
    <dbReference type="NCBI Taxonomy" id="1265861"/>
    <lineage>
        <taxon>Bacteria</taxon>
        <taxon>Bacillati</taxon>
        <taxon>Bacillota</taxon>
        <taxon>Bacilli</taxon>
        <taxon>Bacillales</taxon>
        <taxon>Listeriaceae</taxon>
        <taxon>Brochothrix</taxon>
    </lineage>
</organism>
<dbReference type="FunFam" id="3.40.50.880:FF:000015">
    <property type="entry name" value="Protein DJ-1 homolog C"/>
    <property type="match status" value="1"/>
</dbReference>
<proteinExistence type="predicted"/>
<dbReference type="GO" id="GO:0006508">
    <property type="term" value="P:proteolysis"/>
    <property type="evidence" value="ECO:0007669"/>
    <property type="project" value="UniProtKB-KW"/>
</dbReference>
<dbReference type="EMBL" id="AODH01000035">
    <property type="protein sequence ID" value="EUJ38609.1"/>
    <property type="molecule type" value="Genomic_DNA"/>
</dbReference>
<reference evidence="3 4" key="1">
    <citation type="submission" date="2012-12" db="EMBL/GenBank/DDBJ databases">
        <title>Novel taxa of Listeriaceae from agricultural environments in the United States.</title>
        <authorList>
            <person name="den Bakker H.C."/>
            <person name="Allred A."/>
            <person name="Warchocki S."/>
            <person name="Wright E.M."/>
            <person name="Burrell A."/>
            <person name="Nightingale K.K."/>
            <person name="Kephart D."/>
            <person name="Wiedmann M."/>
        </authorList>
    </citation>
    <scope>NUCLEOTIDE SEQUENCE [LARGE SCALE GENOMIC DNA]</scope>
    <source>
        <strain evidence="3 4">FSL F6-1037</strain>
    </source>
</reference>